<gene>
    <name evidence="1" type="ORF">SAMN04487895_109212</name>
</gene>
<accession>A0A1H8RAX7</accession>
<dbReference type="AlphaFoldDB" id="A0A1H8RAX7"/>
<proteinExistence type="predicted"/>
<evidence type="ECO:0000313" key="1">
    <source>
        <dbReference type="EMBL" id="SEO63328.1"/>
    </source>
</evidence>
<organism evidence="1 2">
    <name type="scientific">Paenibacillus sophorae</name>
    <dbReference type="NCBI Taxonomy" id="1333845"/>
    <lineage>
        <taxon>Bacteria</taxon>
        <taxon>Bacillati</taxon>
        <taxon>Bacillota</taxon>
        <taxon>Bacilli</taxon>
        <taxon>Bacillales</taxon>
        <taxon>Paenibacillaceae</taxon>
        <taxon>Paenibacillus</taxon>
    </lineage>
</organism>
<sequence length="63" mass="7325">MFCGMVRNSKVLSKNEKLKKLFEAKNEDVEFSAAEADRDDIKAQGRAQEADRRQLHEIIEEEE</sequence>
<dbReference type="EMBL" id="FODH01000009">
    <property type="protein sequence ID" value="SEO63328.1"/>
    <property type="molecule type" value="Genomic_DNA"/>
</dbReference>
<dbReference type="Proteomes" id="UP000198809">
    <property type="component" value="Unassembled WGS sequence"/>
</dbReference>
<reference evidence="1 2" key="1">
    <citation type="submission" date="2016-10" db="EMBL/GenBank/DDBJ databases">
        <authorList>
            <person name="de Groot N.N."/>
        </authorList>
    </citation>
    <scope>NUCLEOTIDE SEQUENCE [LARGE SCALE GENOMIC DNA]</scope>
    <source>
        <strain evidence="1 2">CGMCC 1.10238</strain>
    </source>
</reference>
<protein>
    <submittedName>
        <fullName evidence="1">YfhD-like protein</fullName>
    </submittedName>
</protein>
<name>A0A1H8RAX7_9BACL</name>
<dbReference type="STRING" id="1333845.SAMN04487895_109212"/>
<evidence type="ECO:0000313" key="2">
    <source>
        <dbReference type="Proteomes" id="UP000198809"/>
    </source>
</evidence>